<keyword evidence="4" id="KW-1133">Transmembrane helix</keyword>
<comment type="subcellular location">
    <subcellularLocation>
        <location evidence="1">Membrane</location>
        <topology evidence="1">Multi-pass membrane protein</topology>
    </subcellularLocation>
</comment>
<feature type="transmembrane region" description="Helical" evidence="4">
    <location>
        <begin position="315"/>
        <end position="335"/>
    </location>
</feature>
<evidence type="ECO:0000256" key="2">
    <source>
        <dbReference type="ARBA" id="ARBA00006727"/>
    </source>
</evidence>
<proteinExistence type="inferred from homology"/>
<dbReference type="PANTHER" id="PTHR11360:SF315">
    <property type="entry name" value="TRANSPORTER MCH2-RELATED"/>
    <property type="match status" value="1"/>
</dbReference>
<evidence type="ECO:0000256" key="4">
    <source>
        <dbReference type="SAM" id="Phobius"/>
    </source>
</evidence>
<dbReference type="SUPFAM" id="SSF103473">
    <property type="entry name" value="MFS general substrate transporter"/>
    <property type="match status" value="1"/>
</dbReference>
<dbReference type="InterPro" id="IPR011701">
    <property type="entry name" value="MFS"/>
</dbReference>
<keyword evidence="6" id="KW-1185">Reference proteome</keyword>
<feature type="transmembrane region" description="Helical" evidence="4">
    <location>
        <begin position="206"/>
        <end position="226"/>
    </location>
</feature>
<dbReference type="InterPro" id="IPR036259">
    <property type="entry name" value="MFS_trans_sf"/>
</dbReference>
<feature type="compositionally biased region" description="Polar residues" evidence="3">
    <location>
        <begin position="444"/>
        <end position="457"/>
    </location>
</feature>
<feature type="transmembrane region" description="Helical" evidence="4">
    <location>
        <begin position="117"/>
        <end position="136"/>
    </location>
</feature>
<dbReference type="AlphaFoldDB" id="A0A2T3ACJ0"/>
<comment type="similarity">
    <text evidence="2">Belongs to the major facilitator superfamily. Monocarboxylate porter (TC 2.A.1.13) family.</text>
</comment>
<dbReference type="InterPro" id="IPR050327">
    <property type="entry name" value="Proton-linked_MCT"/>
</dbReference>
<reference evidence="5 6" key="1">
    <citation type="journal article" date="2018" name="Mycol. Prog.">
        <title>Coniella lustricola, a new species from submerged detritus.</title>
        <authorList>
            <person name="Raudabaugh D.B."/>
            <person name="Iturriaga T."/>
            <person name="Carver A."/>
            <person name="Mondo S."/>
            <person name="Pangilinan J."/>
            <person name="Lipzen A."/>
            <person name="He G."/>
            <person name="Amirebrahimi M."/>
            <person name="Grigoriev I.V."/>
            <person name="Miller A.N."/>
        </authorList>
    </citation>
    <scope>NUCLEOTIDE SEQUENCE [LARGE SCALE GENOMIC DNA]</scope>
    <source>
        <strain evidence="5 6">B22-T-1</strain>
    </source>
</reference>
<evidence type="ECO:0000313" key="5">
    <source>
        <dbReference type="EMBL" id="PSR91961.1"/>
    </source>
</evidence>
<evidence type="ECO:0000256" key="1">
    <source>
        <dbReference type="ARBA" id="ARBA00004141"/>
    </source>
</evidence>
<accession>A0A2T3ACJ0</accession>
<sequence>MEKKDIRCDRATGTDGRSNKDESPPLESDLSDHEQPKGLIEGGYGWVVVFSVFLINMHTWGLNSVSYAVFLAYYLSSDIFPNSTSIDFAFVGGLSISIALLVAPLTTVVVGKFGTRTCLQIGVALETVAFIGASFTSEIWHLVLSQGICFGAGMGFLFNGSVGLIPQWFTHKRSLANAIGTAGSGFGGLTYSLASNTMISRLGLPWAFRILAIIAFVVNGACSLIARDRNKEVGAIHRAFRRDLFNHTELYLFLAWGFFSVLGYIIAVFSLADYAQAVGFTAEQGSILAAMFNLSQGIGRPIIGFCSDRIGRVNIAALSTLTASLAAFFLWILAGKYYAGAIVYSLFGAFAGAIWPCVAPVGAELMGLQMLPSVLSITWLVLVLPATFAEVIALSLVKPGKNGYLNVQIYTACMFLAAFMFLWALRVWKLHAWQVKADQENKRNQPQCRPSDSTNKQEGIAAGVDEKPMTNPRMTLAFALKACFAVSKV</sequence>
<dbReference type="Proteomes" id="UP000241462">
    <property type="component" value="Unassembled WGS sequence"/>
</dbReference>
<dbReference type="GO" id="GO:0016020">
    <property type="term" value="C:membrane"/>
    <property type="evidence" value="ECO:0007669"/>
    <property type="project" value="UniProtKB-SubCell"/>
</dbReference>
<feature type="transmembrane region" description="Helical" evidence="4">
    <location>
        <begin position="174"/>
        <end position="194"/>
    </location>
</feature>
<protein>
    <submittedName>
        <fullName evidence="5">Major facilitator superfamily transporter</fullName>
    </submittedName>
</protein>
<dbReference type="FunCoup" id="A0A2T3ACJ0">
    <property type="interactions" value="132"/>
</dbReference>
<gene>
    <name evidence="5" type="ORF">BD289DRAFT_497134</name>
</gene>
<feature type="transmembrane region" description="Helical" evidence="4">
    <location>
        <begin position="374"/>
        <end position="397"/>
    </location>
</feature>
<feature type="transmembrane region" description="Helical" evidence="4">
    <location>
        <begin position="88"/>
        <end position="110"/>
    </location>
</feature>
<keyword evidence="4" id="KW-0812">Transmembrane</keyword>
<feature type="transmembrane region" description="Helical" evidence="4">
    <location>
        <begin position="250"/>
        <end position="272"/>
    </location>
</feature>
<feature type="transmembrane region" description="Helical" evidence="4">
    <location>
        <begin position="341"/>
        <end position="362"/>
    </location>
</feature>
<organism evidence="5 6">
    <name type="scientific">Coniella lustricola</name>
    <dbReference type="NCBI Taxonomy" id="2025994"/>
    <lineage>
        <taxon>Eukaryota</taxon>
        <taxon>Fungi</taxon>
        <taxon>Dikarya</taxon>
        <taxon>Ascomycota</taxon>
        <taxon>Pezizomycotina</taxon>
        <taxon>Sordariomycetes</taxon>
        <taxon>Sordariomycetidae</taxon>
        <taxon>Diaporthales</taxon>
        <taxon>Schizoparmaceae</taxon>
        <taxon>Coniella</taxon>
    </lineage>
</organism>
<dbReference type="PANTHER" id="PTHR11360">
    <property type="entry name" value="MONOCARBOXYLATE TRANSPORTER"/>
    <property type="match status" value="1"/>
</dbReference>
<feature type="compositionally biased region" description="Basic and acidic residues" evidence="3">
    <location>
        <begin position="1"/>
        <end position="23"/>
    </location>
</feature>
<keyword evidence="4" id="KW-0472">Membrane</keyword>
<dbReference type="Pfam" id="PF07690">
    <property type="entry name" value="MFS_1"/>
    <property type="match status" value="1"/>
</dbReference>
<dbReference type="OrthoDB" id="6499973at2759"/>
<dbReference type="EMBL" id="KZ678413">
    <property type="protein sequence ID" value="PSR91961.1"/>
    <property type="molecule type" value="Genomic_DNA"/>
</dbReference>
<evidence type="ECO:0000256" key="3">
    <source>
        <dbReference type="SAM" id="MobiDB-lite"/>
    </source>
</evidence>
<name>A0A2T3ACJ0_9PEZI</name>
<dbReference type="Gene3D" id="1.20.1250.20">
    <property type="entry name" value="MFS general substrate transporter like domains"/>
    <property type="match status" value="2"/>
</dbReference>
<feature type="transmembrane region" description="Helical" evidence="4">
    <location>
        <begin position="409"/>
        <end position="428"/>
    </location>
</feature>
<dbReference type="InParanoid" id="A0A2T3ACJ0"/>
<feature type="transmembrane region" description="Helical" evidence="4">
    <location>
        <begin position="43"/>
        <end position="76"/>
    </location>
</feature>
<dbReference type="GO" id="GO:0022857">
    <property type="term" value="F:transmembrane transporter activity"/>
    <property type="evidence" value="ECO:0007669"/>
    <property type="project" value="InterPro"/>
</dbReference>
<feature type="region of interest" description="Disordered" evidence="3">
    <location>
        <begin position="441"/>
        <end position="467"/>
    </location>
</feature>
<feature type="transmembrane region" description="Helical" evidence="4">
    <location>
        <begin position="142"/>
        <end position="162"/>
    </location>
</feature>
<feature type="region of interest" description="Disordered" evidence="3">
    <location>
        <begin position="1"/>
        <end position="33"/>
    </location>
</feature>
<evidence type="ECO:0000313" key="6">
    <source>
        <dbReference type="Proteomes" id="UP000241462"/>
    </source>
</evidence>